<dbReference type="Proteomes" id="UP001166251">
    <property type="component" value="Unassembled WGS sequence"/>
</dbReference>
<comment type="caution">
    <text evidence="5">The sequence shown here is derived from an EMBL/GenBank/DDBJ whole genome shotgun (WGS) entry which is preliminary data.</text>
</comment>
<dbReference type="SUPFAM" id="SSF51182">
    <property type="entry name" value="RmlC-like cupins"/>
    <property type="match status" value="1"/>
</dbReference>
<proteinExistence type="inferred from homology"/>
<protein>
    <submittedName>
        <fullName evidence="5">Pirin family protein</fullName>
    </submittedName>
</protein>
<name>A0ABS7ECL2_9GAMM</name>
<reference evidence="5" key="1">
    <citation type="submission" date="2021-07" db="EMBL/GenBank/DDBJ databases">
        <title>Neiella marina sp. nov., isolated from the intestinal content of sea cucumber Apostichopus japonicus.</title>
        <authorList>
            <person name="Bai X."/>
        </authorList>
    </citation>
    <scope>NUCLEOTIDE SEQUENCE</scope>
    <source>
        <strain evidence="5">126</strain>
    </source>
</reference>
<dbReference type="PIRSF" id="PIRSF006232">
    <property type="entry name" value="Pirin"/>
    <property type="match status" value="1"/>
</dbReference>
<gene>
    <name evidence="5" type="ORF">K0504_02875</name>
</gene>
<dbReference type="InterPro" id="IPR003829">
    <property type="entry name" value="Pirin_N_dom"/>
</dbReference>
<dbReference type="EMBL" id="JAHZSS010000002">
    <property type="protein sequence ID" value="MBW8189965.1"/>
    <property type="molecule type" value="Genomic_DNA"/>
</dbReference>
<evidence type="ECO:0000313" key="6">
    <source>
        <dbReference type="Proteomes" id="UP001166251"/>
    </source>
</evidence>
<dbReference type="Gene3D" id="2.60.120.10">
    <property type="entry name" value="Jelly Rolls"/>
    <property type="match status" value="2"/>
</dbReference>
<accession>A0ABS7ECL2</accession>
<sequence length="286" mass="31661">MTNRPVLEIMTARSTRDGDGVHLLRVFGGPRPERFDPFLMLDDFGSDSPSDYIAGFPPHPHRGFRTMTYMQQGHFEHRDHMSHVGEIRDGGAQWMTAGRGVIHSEMPKQSEGQLRGFQLWLNLPAKDKMMAPDYQNIQAEDIATHVIDGLIIRAIAGNGTLNQQPVTSNTTIADTAPQIWFLSNPQSQPASVTIAQADQRTALLYVSEGEVKLASSNTQAKQHQLVRFGERGHLTFELAPAASVMLLTGQPLHEPIVQHGPFVMNDMAQIEQAIRDYQTGSLTDAA</sequence>
<comment type="similarity">
    <text evidence="1 2">Belongs to the pirin family.</text>
</comment>
<evidence type="ECO:0000313" key="5">
    <source>
        <dbReference type="EMBL" id="MBW8189965.1"/>
    </source>
</evidence>
<dbReference type="PANTHER" id="PTHR13903">
    <property type="entry name" value="PIRIN-RELATED"/>
    <property type="match status" value="1"/>
</dbReference>
<feature type="domain" description="Pirin C-terminal" evidence="4">
    <location>
        <begin position="190"/>
        <end position="281"/>
    </location>
</feature>
<organism evidence="5 6">
    <name type="scientific">Neiella holothuriorum</name>
    <dbReference type="NCBI Taxonomy" id="2870530"/>
    <lineage>
        <taxon>Bacteria</taxon>
        <taxon>Pseudomonadati</taxon>
        <taxon>Pseudomonadota</taxon>
        <taxon>Gammaproteobacteria</taxon>
        <taxon>Alteromonadales</taxon>
        <taxon>Echinimonadaceae</taxon>
        <taxon>Neiella</taxon>
    </lineage>
</organism>
<dbReference type="InterPro" id="IPR012093">
    <property type="entry name" value="Pirin"/>
</dbReference>
<evidence type="ECO:0000259" key="4">
    <source>
        <dbReference type="Pfam" id="PF05726"/>
    </source>
</evidence>
<keyword evidence="6" id="KW-1185">Reference proteome</keyword>
<evidence type="ECO:0000256" key="2">
    <source>
        <dbReference type="RuleBase" id="RU003457"/>
    </source>
</evidence>
<dbReference type="PANTHER" id="PTHR13903:SF8">
    <property type="entry name" value="PIRIN"/>
    <property type="match status" value="1"/>
</dbReference>
<dbReference type="InterPro" id="IPR008778">
    <property type="entry name" value="Pirin_C_dom"/>
</dbReference>
<dbReference type="CDD" id="cd02909">
    <property type="entry name" value="cupin_pirin_N"/>
    <property type="match status" value="1"/>
</dbReference>
<dbReference type="RefSeq" id="WP_220102644.1">
    <property type="nucleotide sequence ID" value="NZ_JAHZSS010000002.1"/>
</dbReference>
<dbReference type="Pfam" id="PF02678">
    <property type="entry name" value="Pirin"/>
    <property type="match status" value="1"/>
</dbReference>
<dbReference type="Pfam" id="PF05726">
    <property type="entry name" value="Pirin_C"/>
    <property type="match status" value="1"/>
</dbReference>
<evidence type="ECO:0000259" key="3">
    <source>
        <dbReference type="Pfam" id="PF02678"/>
    </source>
</evidence>
<dbReference type="InterPro" id="IPR011051">
    <property type="entry name" value="RmlC_Cupin_sf"/>
</dbReference>
<evidence type="ECO:0000256" key="1">
    <source>
        <dbReference type="ARBA" id="ARBA00008416"/>
    </source>
</evidence>
<feature type="domain" description="Pirin N-terminal" evidence="3">
    <location>
        <begin position="25"/>
        <end position="121"/>
    </location>
</feature>
<dbReference type="InterPro" id="IPR014710">
    <property type="entry name" value="RmlC-like_jellyroll"/>
</dbReference>